<comment type="caution">
    <text evidence="9">The sequence shown here is derived from an EMBL/GenBank/DDBJ whole genome shotgun (WGS) entry which is preliminary data.</text>
</comment>
<feature type="transmembrane region" description="Helical" evidence="6">
    <location>
        <begin position="29"/>
        <end position="47"/>
    </location>
</feature>
<evidence type="ECO:0000256" key="2">
    <source>
        <dbReference type="ARBA" id="ARBA00022475"/>
    </source>
</evidence>
<dbReference type="Pfam" id="PF13807">
    <property type="entry name" value="GNVR"/>
    <property type="match status" value="1"/>
</dbReference>
<protein>
    <submittedName>
        <fullName evidence="9">LPS O-antigen length regulator</fullName>
    </submittedName>
</protein>
<dbReference type="InterPro" id="IPR050445">
    <property type="entry name" value="Bact_polysacc_biosynth/exp"/>
</dbReference>
<dbReference type="EMBL" id="MSCH01000003">
    <property type="protein sequence ID" value="PQJ55325.1"/>
    <property type="molecule type" value="Genomic_DNA"/>
</dbReference>
<evidence type="ECO:0000256" key="1">
    <source>
        <dbReference type="ARBA" id="ARBA00004651"/>
    </source>
</evidence>
<evidence type="ECO:0000256" key="3">
    <source>
        <dbReference type="ARBA" id="ARBA00022692"/>
    </source>
</evidence>
<keyword evidence="4 6" id="KW-1133">Transmembrane helix</keyword>
<evidence type="ECO:0000313" key="10">
    <source>
        <dbReference type="Proteomes" id="UP000239007"/>
    </source>
</evidence>
<keyword evidence="3 6" id="KW-0812">Transmembrane</keyword>
<proteinExistence type="predicted"/>
<comment type="subcellular location">
    <subcellularLocation>
        <location evidence="1">Cell membrane</location>
        <topology evidence="1">Multi-pass membrane protein</topology>
    </subcellularLocation>
</comment>
<feature type="domain" description="Tyrosine-protein kinase G-rich" evidence="8">
    <location>
        <begin position="260"/>
        <end position="304"/>
    </location>
</feature>
<evidence type="ECO:0000259" key="7">
    <source>
        <dbReference type="Pfam" id="PF02706"/>
    </source>
</evidence>
<reference evidence="9 10" key="1">
    <citation type="submission" date="2016-12" db="EMBL/GenBank/DDBJ databases">
        <title>Diversity of luminous bacteria.</title>
        <authorList>
            <person name="Yoshizawa S."/>
            <person name="Kogure K."/>
        </authorList>
    </citation>
    <scope>NUCLEOTIDE SEQUENCE [LARGE SCALE GENOMIC DNA]</scope>
    <source>
        <strain evidence="9 10">SA4-48</strain>
    </source>
</reference>
<sequence length="309" mass="34800">MVKCESIVKDQGDEIDLLELWRAIWQGKLLIALVTFVFSVSSVFYALRLPNMYVSEALLAPAEEQGAGLDAMASQLGGLASLAGINLGGGETDKTALALEIIKSRAFVFKFIEKYDITPDLMAVKNWDLASNKLIYNEKVYDSVTNKWLRKVKAPLKAKPSLQEAYKQFQQVITVEQDKINSMVTISVEHYSPYVAQQWVNRLIYAINEEMKGRDLLEANNSITYLNEQLETTRISGLQEILYQLIEEQTKTIMFANVREEYVLKTIDPALVPELKSGPKRSLICVLGFMLGGLLSVLIVLIRHFKNKG</sequence>
<dbReference type="GO" id="GO:0005886">
    <property type="term" value="C:plasma membrane"/>
    <property type="evidence" value="ECO:0007669"/>
    <property type="project" value="UniProtKB-SubCell"/>
</dbReference>
<evidence type="ECO:0000256" key="4">
    <source>
        <dbReference type="ARBA" id="ARBA00022989"/>
    </source>
</evidence>
<organism evidence="9 10">
    <name type="scientific">Psychrosphaera saromensis</name>
    <dbReference type="NCBI Taxonomy" id="716813"/>
    <lineage>
        <taxon>Bacteria</taxon>
        <taxon>Pseudomonadati</taxon>
        <taxon>Pseudomonadota</taxon>
        <taxon>Gammaproteobacteria</taxon>
        <taxon>Alteromonadales</taxon>
        <taxon>Pseudoalteromonadaceae</taxon>
        <taxon>Psychrosphaera</taxon>
    </lineage>
</organism>
<keyword evidence="10" id="KW-1185">Reference proteome</keyword>
<dbReference type="PANTHER" id="PTHR32309:SF13">
    <property type="entry name" value="FERRIC ENTEROBACTIN TRANSPORT PROTEIN FEPE"/>
    <property type="match status" value="1"/>
</dbReference>
<feature type="transmembrane region" description="Helical" evidence="6">
    <location>
        <begin position="283"/>
        <end position="305"/>
    </location>
</feature>
<gene>
    <name evidence="9" type="ORF">BTO11_14615</name>
</gene>
<dbReference type="Proteomes" id="UP000239007">
    <property type="component" value="Unassembled WGS sequence"/>
</dbReference>
<name>A0A2S7V057_9GAMM</name>
<accession>A0A2S7V057</accession>
<keyword evidence="2" id="KW-1003">Cell membrane</keyword>
<keyword evidence="5 6" id="KW-0472">Membrane</keyword>
<evidence type="ECO:0000313" key="9">
    <source>
        <dbReference type="EMBL" id="PQJ55325.1"/>
    </source>
</evidence>
<dbReference type="AlphaFoldDB" id="A0A2S7V057"/>
<dbReference type="InterPro" id="IPR032807">
    <property type="entry name" value="GNVR"/>
</dbReference>
<dbReference type="InterPro" id="IPR003856">
    <property type="entry name" value="LPS_length_determ_N"/>
</dbReference>
<evidence type="ECO:0000256" key="6">
    <source>
        <dbReference type="SAM" id="Phobius"/>
    </source>
</evidence>
<feature type="domain" description="Polysaccharide chain length determinant N-terminal" evidence="7">
    <location>
        <begin position="13"/>
        <end position="114"/>
    </location>
</feature>
<dbReference type="GO" id="GO:0004713">
    <property type="term" value="F:protein tyrosine kinase activity"/>
    <property type="evidence" value="ECO:0007669"/>
    <property type="project" value="TreeGrafter"/>
</dbReference>
<evidence type="ECO:0000256" key="5">
    <source>
        <dbReference type="ARBA" id="ARBA00023136"/>
    </source>
</evidence>
<evidence type="ECO:0000259" key="8">
    <source>
        <dbReference type="Pfam" id="PF13807"/>
    </source>
</evidence>
<dbReference type="Pfam" id="PF02706">
    <property type="entry name" value="Wzz"/>
    <property type="match status" value="1"/>
</dbReference>
<dbReference type="PANTHER" id="PTHR32309">
    <property type="entry name" value="TYROSINE-PROTEIN KINASE"/>
    <property type="match status" value="1"/>
</dbReference>